<dbReference type="RefSeq" id="WP_185043003.1">
    <property type="nucleotide sequence ID" value="NZ_BAABFG010000005.1"/>
</dbReference>
<name>A0A7W7H287_9ACTN</name>
<comment type="caution">
    <text evidence="1">The sequence shown here is derived from an EMBL/GenBank/DDBJ whole genome shotgun (WGS) entry which is preliminary data.</text>
</comment>
<organism evidence="1 2">
    <name type="scientific">Actinoplanes octamycinicus</name>
    <dbReference type="NCBI Taxonomy" id="135948"/>
    <lineage>
        <taxon>Bacteria</taxon>
        <taxon>Bacillati</taxon>
        <taxon>Actinomycetota</taxon>
        <taxon>Actinomycetes</taxon>
        <taxon>Micromonosporales</taxon>
        <taxon>Micromonosporaceae</taxon>
        <taxon>Actinoplanes</taxon>
    </lineage>
</organism>
<dbReference type="EMBL" id="JACHNB010000001">
    <property type="protein sequence ID" value="MBB4742663.1"/>
    <property type="molecule type" value="Genomic_DNA"/>
</dbReference>
<evidence type="ECO:0000313" key="1">
    <source>
        <dbReference type="EMBL" id="MBB4742663.1"/>
    </source>
</evidence>
<dbReference type="Proteomes" id="UP000546162">
    <property type="component" value="Unassembled WGS sequence"/>
</dbReference>
<evidence type="ECO:0000313" key="2">
    <source>
        <dbReference type="Proteomes" id="UP000546162"/>
    </source>
</evidence>
<gene>
    <name evidence="1" type="ORF">BJY16_006122</name>
</gene>
<keyword evidence="2" id="KW-1185">Reference proteome</keyword>
<accession>A0A7W7H287</accession>
<dbReference type="AlphaFoldDB" id="A0A7W7H287"/>
<proteinExistence type="predicted"/>
<sequence length="166" mass="17603">MAGTVEALLLKVSDEGRARLTPPTVDLAAGTGLVLLPLTEEITEGLPGDGVVDGFYELTTGVADWARDLSRYGTVAYLHSEFFGGGGFHAAIAWRDGAVAWGPMFTATSAGEAEEHYTVAADRHQMAANVLLRWLGVHRGDAIDEYAAAGLTNGRWTKDWASQAAP</sequence>
<reference evidence="1 2" key="1">
    <citation type="submission" date="2020-08" db="EMBL/GenBank/DDBJ databases">
        <title>Sequencing the genomes of 1000 actinobacteria strains.</title>
        <authorList>
            <person name="Klenk H.-P."/>
        </authorList>
    </citation>
    <scope>NUCLEOTIDE SEQUENCE [LARGE SCALE GENOMIC DNA]</scope>
    <source>
        <strain evidence="1 2">DSM 45809</strain>
    </source>
</reference>
<protein>
    <submittedName>
        <fullName evidence="1">Uncharacterized protein</fullName>
    </submittedName>
</protein>